<evidence type="ECO:0000313" key="1">
    <source>
        <dbReference type="EMBL" id="EPD34010.1"/>
    </source>
</evidence>
<dbReference type="Proteomes" id="UP000014417">
    <property type="component" value="Unassembled WGS sequence"/>
</dbReference>
<evidence type="ECO:0000313" key="2">
    <source>
        <dbReference type="Proteomes" id="UP000014417"/>
    </source>
</evidence>
<sequence>MGSCALVPPTFGERGLDKAYILKLVSRINVRRAGCDIDLLLLLRAYLTAELPEELMRVVRDCVLGFRFNFYAQGNDQLTTWTENRQLTFSVAQFISAQTFDGERFTDSRLAEEHLLAAASRIQVWLSDRFRFGFSEWLSPAPMSRCVGALTMLVDHSNNESIRKRSEMVLDLLILDAALHSFEGNLAVACARAEDEYLLRPQNSPMAAVMASAFGTSDVEVDLGKISSVFITRMRYRVPEAIAYIGTHEEERRTEISQGLNVDEVLGELKRHPDYPRTSKLDIARFWWGMQAIVNRRSIKHSMLLARGIKVRGNRILRPIKAFSWLPKFAVTSVQHLMNPFMAGKAIQRGNVTTFATRNYQLSSAQRYRPGEFGGEQHLWHARLRGGVNVFGNHPAAKSKGRKFISRWADNGINPDLAQQGNVLLGIQDLRGRHGFMEGKRKYYTHFHFPFVQFDQARIGPHWVAGRKGNAFIGILGTNNFEQVGGDEFVQRGILTGYVVVLVDEEEFGSLAEFIRHLRSYQIELTDGTLWLSTPFADYSLTWRGAFTFNGRDVDTDYDRYNCGSVATARLPRRIEVAAGAHKLVLDWDRLERFDT</sequence>
<organism evidence="1 2">
    <name type="scientific">Propionimicrobium lymphophilum ACS-093-V-SCH5</name>
    <dbReference type="NCBI Taxonomy" id="883161"/>
    <lineage>
        <taxon>Bacteria</taxon>
        <taxon>Bacillati</taxon>
        <taxon>Actinomycetota</taxon>
        <taxon>Actinomycetes</taxon>
        <taxon>Propionibacteriales</taxon>
        <taxon>Propionibacteriaceae</taxon>
        <taxon>Propionimicrobium</taxon>
    </lineage>
</organism>
<dbReference type="EMBL" id="AGZR01000001">
    <property type="protein sequence ID" value="EPD34010.1"/>
    <property type="molecule type" value="Genomic_DNA"/>
</dbReference>
<dbReference type="PATRIC" id="fig|883161.3.peg.42"/>
<dbReference type="OrthoDB" id="1029638at2"/>
<name>S2W716_9ACTN</name>
<evidence type="ECO:0008006" key="3">
    <source>
        <dbReference type="Google" id="ProtNLM"/>
    </source>
</evidence>
<gene>
    <name evidence="1" type="ORF">HMPREF9306_00044</name>
</gene>
<keyword evidence="2" id="KW-1185">Reference proteome</keyword>
<protein>
    <recommendedName>
        <fullName evidence="3">Heparin-sulfate lyase N-terminal domain-containing protein</fullName>
    </recommendedName>
</protein>
<dbReference type="HOGENOM" id="CLU_017816_0_0_11"/>
<reference evidence="1 2" key="1">
    <citation type="submission" date="2013-04" db="EMBL/GenBank/DDBJ databases">
        <title>The Genome Sequence of Propionimicrobium lymphophilum ACS-093-V-SCH5.</title>
        <authorList>
            <consortium name="The Broad Institute Genomics Platform"/>
            <person name="Earl A."/>
            <person name="Ward D."/>
            <person name="Feldgarden M."/>
            <person name="Gevers D."/>
            <person name="Saerens B."/>
            <person name="Vaneechoutte M."/>
            <person name="Walker B."/>
            <person name="Young S."/>
            <person name="Zeng Q."/>
            <person name="Gargeya S."/>
            <person name="Fitzgerald M."/>
            <person name="Haas B."/>
            <person name="Abouelleil A."/>
            <person name="Allen A.W."/>
            <person name="Alvarado L."/>
            <person name="Arachchi H.M."/>
            <person name="Berlin A.M."/>
            <person name="Chapman S.B."/>
            <person name="Gainer-Dewar J."/>
            <person name="Goldberg J."/>
            <person name="Griggs A."/>
            <person name="Gujja S."/>
            <person name="Hansen M."/>
            <person name="Howarth C."/>
            <person name="Imamovic A."/>
            <person name="Ireland A."/>
            <person name="Larimer J."/>
            <person name="McCowan C."/>
            <person name="Murphy C."/>
            <person name="Pearson M."/>
            <person name="Poon T.W."/>
            <person name="Priest M."/>
            <person name="Roberts A."/>
            <person name="Saif S."/>
            <person name="Shea T."/>
            <person name="Sisk P."/>
            <person name="Sykes S."/>
            <person name="Wortman J."/>
            <person name="Nusbaum C."/>
            <person name="Birren B."/>
        </authorList>
    </citation>
    <scope>NUCLEOTIDE SEQUENCE [LARGE SCALE GENOMIC DNA]</scope>
    <source>
        <strain evidence="1 2">ACS-093-V-SCH5</strain>
    </source>
</reference>
<proteinExistence type="predicted"/>
<accession>S2W716</accession>
<dbReference type="RefSeq" id="WP_016454906.1">
    <property type="nucleotide sequence ID" value="NZ_KE150269.1"/>
</dbReference>
<comment type="caution">
    <text evidence="1">The sequence shown here is derived from an EMBL/GenBank/DDBJ whole genome shotgun (WGS) entry which is preliminary data.</text>
</comment>
<dbReference type="STRING" id="883161.HMPREF9306_00044"/>
<dbReference type="AlphaFoldDB" id="S2W716"/>